<protein>
    <submittedName>
        <fullName evidence="2">F-box domain protein</fullName>
    </submittedName>
</protein>
<dbReference type="Gene3D" id="1.20.1280.50">
    <property type="match status" value="1"/>
</dbReference>
<dbReference type="EMBL" id="JAQQWI010000006">
    <property type="protein sequence ID" value="KAK8033846.1"/>
    <property type="molecule type" value="Genomic_DNA"/>
</dbReference>
<gene>
    <name evidence="2" type="ORF">PG991_003244</name>
</gene>
<keyword evidence="3" id="KW-1185">Reference proteome</keyword>
<proteinExistence type="predicted"/>
<reference evidence="2 3" key="1">
    <citation type="submission" date="2023-01" db="EMBL/GenBank/DDBJ databases">
        <title>Analysis of 21 Apiospora genomes using comparative genomics revels a genus with tremendous synthesis potential of carbohydrate active enzymes and secondary metabolites.</title>
        <authorList>
            <person name="Sorensen T."/>
        </authorList>
    </citation>
    <scope>NUCLEOTIDE SEQUENCE [LARGE SCALE GENOMIC DNA]</scope>
    <source>
        <strain evidence="2 3">CBS 20057</strain>
    </source>
</reference>
<dbReference type="Proteomes" id="UP001396898">
    <property type="component" value="Unassembled WGS sequence"/>
</dbReference>
<accession>A0ABR1SIZ1</accession>
<organism evidence="2 3">
    <name type="scientific">Apiospora marii</name>
    <dbReference type="NCBI Taxonomy" id="335849"/>
    <lineage>
        <taxon>Eukaryota</taxon>
        <taxon>Fungi</taxon>
        <taxon>Dikarya</taxon>
        <taxon>Ascomycota</taxon>
        <taxon>Pezizomycotina</taxon>
        <taxon>Sordariomycetes</taxon>
        <taxon>Xylariomycetidae</taxon>
        <taxon>Amphisphaeriales</taxon>
        <taxon>Apiosporaceae</taxon>
        <taxon>Apiospora</taxon>
    </lineage>
</organism>
<name>A0ABR1SIZ1_9PEZI</name>
<evidence type="ECO:0000313" key="2">
    <source>
        <dbReference type="EMBL" id="KAK8033846.1"/>
    </source>
</evidence>
<evidence type="ECO:0000313" key="3">
    <source>
        <dbReference type="Proteomes" id="UP001396898"/>
    </source>
</evidence>
<comment type="caution">
    <text evidence="2">The sequence shown here is derived from an EMBL/GenBank/DDBJ whole genome shotgun (WGS) entry which is preliminary data.</text>
</comment>
<dbReference type="SUPFAM" id="SSF81383">
    <property type="entry name" value="F-box domain"/>
    <property type="match status" value="1"/>
</dbReference>
<evidence type="ECO:0000256" key="1">
    <source>
        <dbReference type="SAM" id="MobiDB-lite"/>
    </source>
</evidence>
<dbReference type="InterPro" id="IPR036047">
    <property type="entry name" value="F-box-like_dom_sf"/>
</dbReference>
<feature type="region of interest" description="Disordered" evidence="1">
    <location>
        <begin position="60"/>
        <end position="83"/>
    </location>
</feature>
<sequence length="343" mass="37915">MTSNSQSEVLGTTELLQNILLHLDLKTLLISAQLVERRWRNLISDSAVLQQALFFRGVPEPPRYEKTTGAHEPGGDASNDGQISELGHAVINPLLREKFAPFFHDARRDAKATADMGGSARRLSLLRGRRQSQTCMILSKHFPALPLAVSEAARAAFLRPEASWRRMLVTQPPARRLGFSEERSGMGGTGYRFGELLLDGDGGDSDEEGGRKGGGGGLRMGQLYDAAASWVVAHANFGIVWNPAEFRWPASDDHRTRPVNREEKSALAGRVDVLFALRHSSGCTGPSRAAREQIARDWDAFRARFFHPGGRGRPSLQATTSMRWKKHRMDGTVAEEEFGWVES</sequence>